<feature type="region of interest" description="Disordered" evidence="1">
    <location>
        <begin position="29"/>
        <end position="125"/>
    </location>
</feature>
<gene>
    <name evidence="2" type="ORF">TcWFU_000948</name>
</gene>
<dbReference type="Proteomes" id="UP001651158">
    <property type="component" value="Unassembled WGS sequence"/>
</dbReference>
<reference evidence="2 3" key="1">
    <citation type="journal article" date="2022" name="Front. Cell. Infect. Microbiol.">
        <title>The Genomes of Two Strains of Taenia crassiceps the Animal Model for the Study of Human Cysticercosis.</title>
        <authorList>
            <person name="Bobes R.J."/>
            <person name="Estrada K."/>
            <person name="Rios-Valencia D.G."/>
            <person name="Calderon-Gallegos A."/>
            <person name="de la Torre P."/>
            <person name="Carrero J.C."/>
            <person name="Sanchez-Flores A."/>
            <person name="Laclette J.P."/>
        </authorList>
    </citation>
    <scope>NUCLEOTIDE SEQUENCE [LARGE SCALE GENOMIC DNA]</scope>
    <source>
        <strain evidence="2">WFUcys</strain>
    </source>
</reference>
<sequence length="137" mass="15467">MEATGSLALTSTPVNFLCTSVNDATAPLECNQRRRQGSFAGPNEPQQSHDFRDPYHSRAYRSKQPTLDPVAQRNPNKEPACRPQTESARPERREITEGRRSNPEVQTIRQSNPPLPDKKHEATPTIVNRVEVQQIHC</sequence>
<organism evidence="2 3">
    <name type="scientific">Taenia crassiceps</name>
    <dbReference type="NCBI Taxonomy" id="6207"/>
    <lineage>
        <taxon>Eukaryota</taxon>
        <taxon>Metazoa</taxon>
        <taxon>Spiralia</taxon>
        <taxon>Lophotrochozoa</taxon>
        <taxon>Platyhelminthes</taxon>
        <taxon>Cestoda</taxon>
        <taxon>Eucestoda</taxon>
        <taxon>Cyclophyllidea</taxon>
        <taxon>Taeniidae</taxon>
        <taxon>Taenia</taxon>
    </lineage>
</organism>
<proteinExistence type="predicted"/>
<feature type="compositionally biased region" description="Basic and acidic residues" evidence="1">
    <location>
        <begin position="88"/>
        <end position="102"/>
    </location>
</feature>
<evidence type="ECO:0000256" key="1">
    <source>
        <dbReference type="SAM" id="MobiDB-lite"/>
    </source>
</evidence>
<dbReference type="EMBL" id="JAKROA010000010">
    <property type="protein sequence ID" value="KAL5104823.1"/>
    <property type="molecule type" value="Genomic_DNA"/>
</dbReference>
<comment type="caution">
    <text evidence="2">The sequence shown here is derived from an EMBL/GenBank/DDBJ whole genome shotgun (WGS) entry which is preliminary data.</text>
</comment>
<keyword evidence="3" id="KW-1185">Reference proteome</keyword>
<accession>A0ABR4Q584</accession>
<feature type="compositionally biased region" description="Polar residues" evidence="1">
    <location>
        <begin position="103"/>
        <end position="112"/>
    </location>
</feature>
<evidence type="ECO:0000313" key="2">
    <source>
        <dbReference type="EMBL" id="KAL5104823.1"/>
    </source>
</evidence>
<evidence type="ECO:0000313" key="3">
    <source>
        <dbReference type="Proteomes" id="UP001651158"/>
    </source>
</evidence>
<name>A0ABR4Q584_9CEST</name>
<feature type="compositionally biased region" description="Basic and acidic residues" evidence="1">
    <location>
        <begin position="47"/>
        <end position="56"/>
    </location>
</feature>
<protein>
    <submittedName>
        <fullName evidence="2">Uncharacterized protein</fullName>
    </submittedName>
</protein>